<gene>
    <name evidence="2" type="ORF">METZ01_LOCUS175891</name>
</gene>
<feature type="domain" description="Glycosyltransferase subfamily 4-like N-terminal" evidence="1">
    <location>
        <begin position="2"/>
        <end position="156"/>
    </location>
</feature>
<dbReference type="SUPFAM" id="SSF53756">
    <property type="entry name" value="UDP-Glycosyltransferase/glycogen phosphorylase"/>
    <property type="match status" value="1"/>
</dbReference>
<organism evidence="2">
    <name type="scientific">marine metagenome</name>
    <dbReference type="NCBI Taxonomy" id="408172"/>
    <lineage>
        <taxon>unclassified sequences</taxon>
        <taxon>metagenomes</taxon>
        <taxon>ecological metagenomes</taxon>
    </lineage>
</organism>
<dbReference type="InterPro" id="IPR028098">
    <property type="entry name" value="Glyco_trans_4-like_N"/>
</dbReference>
<feature type="non-terminal residue" evidence="2">
    <location>
        <position position="162"/>
    </location>
</feature>
<protein>
    <recommendedName>
        <fullName evidence="1">Glycosyltransferase subfamily 4-like N-terminal domain-containing protein</fullName>
    </recommendedName>
</protein>
<dbReference type="EMBL" id="UINC01033560">
    <property type="protein sequence ID" value="SVB23037.1"/>
    <property type="molecule type" value="Genomic_DNA"/>
</dbReference>
<dbReference type="AlphaFoldDB" id="A0A382CCF8"/>
<evidence type="ECO:0000313" key="2">
    <source>
        <dbReference type="EMBL" id="SVB23037.1"/>
    </source>
</evidence>
<accession>A0A382CCF8</accession>
<sequence length="162" mass="19046">MLELAEELHDRNHQVTIITTWPEYNLDQDSAQRSFTEKEIENGITVLRVKTLPHHNVKYLLRGVAQLFMPVQFLWKLRQYRIRPDVVVVYSPPLPLALVGSWFRHKKIRFVLNVQDLFPQNAIDLGILTYSIQIRFFRVLENFAYQTADVVTVHSDGNQKMV</sequence>
<evidence type="ECO:0000259" key="1">
    <source>
        <dbReference type="Pfam" id="PF13579"/>
    </source>
</evidence>
<name>A0A382CCF8_9ZZZZ</name>
<reference evidence="2" key="1">
    <citation type="submission" date="2018-05" db="EMBL/GenBank/DDBJ databases">
        <authorList>
            <person name="Lanie J.A."/>
            <person name="Ng W.-L."/>
            <person name="Kazmierczak K.M."/>
            <person name="Andrzejewski T.M."/>
            <person name="Davidsen T.M."/>
            <person name="Wayne K.J."/>
            <person name="Tettelin H."/>
            <person name="Glass J.I."/>
            <person name="Rusch D."/>
            <person name="Podicherti R."/>
            <person name="Tsui H.-C.T."/>
            <person name="Winkler M.E."/>
        </authorList>
    </citation>
    <scope>NUCLEOTIDE SEQUENCE</scope>
</reference>
<dbReference type="Gene3D" id="3.40.50.2000">
    <property type="entry name" value="Glycogen Phosphorylase B"/>
    <property type="match status" value="1"/>
</dbReference>
<dbReference type="Pfam" id="PF13579">
    <property type="entry name" value="Glyco_trans_4_4"/>
    <property type="match status" value="1"/>
</dbReference>
<proteinExistence type="predicted"/>